<dbReference type="AlphaFoldDB" id="A0A543B2A2"/>
<dbReference type="PANTHER" id="PTHR43861">
    <property type="entry name" value="TRANS-ACONITATE 2-METHYLTRANSFERASE-RELATED"/>
    <property type="match status" value="1"/>
</dbReference>
<accession>A0A543B2A2</accession>
<dbReference type="SUPFAM" id="SSF53335">
    <property type="entry name" value="S-adenosyl-L-methionine-dependent methyltransferases"/>
    <property type="match status" value="1"/>
</dbReference>
<dbReference type="CDD" id="cd02440">
    <property type="entry name" value="AdoMet_MTases"/>
    <property type="match status" value="1"/>
</dbReference>
<sequence length="262" mass="26734">MGSAPHRGVPALTARLSGVERVKARQQPRPTVVWSVVTAELAARPVGRAGRILDVGGGTGGFAVPLAEAGHRVTVVDTSPNALAGLMQRATEAGVADSVTAVQGDADALPGLQDCDGVGLVLCHSVLEMVDSPSAAIEAVHEVLEPGGAASILVANRAGAVLSRAAAGNLASATAILTDPAGRSGDRDNLLRRFTPESLSDLVTRGGLVTEQVHGVNVVTDLVTVSESGSEQALREFELATATTAPYRDIATQIHILARKPG</sequence>
<proteinExistence type="predicted"/>
<organism evidence="2 3">
    <name type="scientific">Stackebrandtia endophytica</name>
    <dbReference type="NCBI Taxonomy" id="1496996"/>
    <lineage>
        <taxon>Bacteria</taxon>
        <taxon>Bacillati</taxon>
        <taxon>Actinomycetota</taxon>
        <taxon>Actinomycetes</taxon>
        <taxon>Glycomycetales</taxon>
        <taxon>Glycomycetaceae</taxon>
        <taxon>Stackebrandtia</taxon>
    </lineage>
</organism>
<keyword evidence="2" id="KW-0808">Transferase</keyword>
<dbReference type="InParanoid" id="A0A543B2A2"/>
<dbReference type="GO" id="GO:0032259">
    <property type="term" value="P:methylation"/>
    <property type="evidence" value="ECO:0007669"/>
    <property type="project" value="UniProtKB-KW"/>
</dbReference>
<comment type="caution">
    <text evidence="2">The sequence shown here is derived from an EMBL/GenBank/DDBJ whole genome shotgun (WGS) entry which is preliminary data.</text>
</comment>
<evidence type="ECO:0000259" key="1">
    <source>
        <dbReference type="Pfam" id="PF08241"/>
    </source>
</evidence>
<dbReference type="Gene3D" id="3.40.50.150">
    <property type="entry name" value="Vaccinia Virus protein VP39"/>
    <property type="match status" value="1"/>
</dbReference>
<feature type="domain" description="Methyltransferase type 11" evidence="1">
    <location>
        <begin position="53"/>
        <end position="150"/>
    </location>
</feature>
<name>A0A543B2A2_9ACTN</name>
<keyword evidence="3" id="KW-1185">Reference proteome</keyword>
<evidence type="ECO:0000313" key="3">
    <source>
        <dbReference type="Proteomes" id="UP000317043"/>
    </source>
</evidence>
<evidence type="ECO:0000313" key="2">
    <source>
        <dbReference type="EMBL" id="TQL78965.1"/>
    </source>
</evidence>
<keyword evidence="2" id="KW-0489">Methyltransferase</keyword>
<gene>
    <name evidence="2" type="ORF">FB566_4563</name>
</gene>
<dbReference type="InterPro" id="IPR013216">
    <property type="entry name" value="Methyltransf_11"/>
</dbReference>
<dbReference type="Proteomes" id="UP000317043">
    <property type="component" value="Unassembled WGS sequence"/>
</dbReference>
<dbReference type="Pfam" id="PF08241">
    <property type="entry name" value="Methyltransf_11"/>
    <property type="match status" value="1"/>
</dbReference>
<reference evidence="2 3" key="1">
    <citation type="submission" date="2019-06" db="EMBL/GenBank/DDBJ databases">
        <title>Sequencing the genomes of 1000 actinobacteria strains.</title>
        <authorList>
            <person name="Klenk H.-P."/>
        </authorList>
    </citation>
    <scope>NUCLEOTIDE SEQUENCE [LARGE SCALE GENOMIC DNA]</scope>
    <source>
        <strain evidence="2 3">DSM 45928</strain>
    </source>
</reference>
<dbReference type="GO" id="GO:0008757">
    <property type="term" value="F:S-adenosylmethionine-dependent methyltransferase activity"/>
    <property type="evidence" value="ECO:0007669"/>
    <property type="project" value="InterPro"/>
</dbReference>
<dbReference type="PANTHER" id="PTHR43861:SF1">
    <property type="entry name" value="TRANS-ACONITATE 2-METHYLTRANSFERASE"/>
    <property type="match status" value="1"/>
</dbReference>
<dbReference type="EMBL" id="VFOW01000001">
    <property type="protein sequence ID" value="TQL78965.1"/>
    <property type="molecule type" value="Genomic_DNA"/>
</dbReference>
<protein>
    <submittedName>
        <fullName evidence="2">Methyltransferase family protein</fullName>
    </submittedName>
</protein>
<dbReference type="InterPro" id="IPR029063">
    <property type="entry name" value="SAM-dependent_MTases_sf"/>
</dbReference>